<feature type="domain" description="Fibronectin type-III" evidence="1">
    <location>
        <begin position="33"/>
        <end position="139"/>
    </location>
</feature>
<gene>
    <name evidence="2" type="ORF">OS493_021914</name>
</gene>
<protein>
    <recommendedName>
        <fullName evidence="1">Fibronectin type-III domain-containing protein</fullName>
    </recommendedName>
</protein>
<dbReference type="InterPro" id="IPR036116">
    <property type="entry name" value="FN3_sf"/>
</dbReference>
<evidence type="ECO:0000313" key="3">
    <source>
        <dbReference type="Proteomes" id="UP001163046"/>
    </source>
</evidence>
<dbReference type="PROSITE" id="PS50853">
    <property type="entry name" value="FN3"/>
    <property type="match status" value="1"/>
</dbReference>
<organism evidence="2 3">
    <name type="scientific">Desmophyllum pertusum</name>
    <dbReference type="NCBI Taxonomy" id="174260"/>
    <lineage>
        <taxon>Eukaryota</taxon>
        <taxon>Metazoa</taxon>
        <taxon>Cnidaria</taxon>
        <taxon>Anthozoa</taxon>
        <taxon>Hexacorallia</taxon>
        <taxon>Scleractinia</taxon>
        <taxon>Caryophylliina</taxon>
        <taxon>Caryophylliidae</taxon>
        <taxon>Desmophyllum</taxon>
    </lineage>
</organism>
<dbReference type="InterPro" id="IPR003961">
    <property type="entry name" value="FN3_dom"/>
</dbReference>
<dbReference type="SUPFAM" id="SSF49265">
    <property type="entry name" value="Fibronectin type III"/>
    <property type="match status" value="1"/>
</dbReference>
<dbReference type="Proteomes" id="UP001163046">
    <property type="component" value="Unassembled WGS sequence"/>
</dbReference>
<reference evidence="2" key="1">
    <citation type="submission" date="2023-01" db="EMBL/GenBank/DDBJ databases">
        <title>Genome assembly of the deep-sea coral Lophelia pertusa.</title>
        <authorList>
            <person name="Herrera S."/>
            <person name="Cordes E."/>
        </authorList>
    </citation>
    <scope>NUCLEOTIDE SEQUENCE</scope>
    <source>
        <strain evidence="2">USNM1676648</strain>
        <tissue evidence="2">Polyp</tissue>
    </source>
</reference>
<keyword evidence="3" id="KW-1185">Reference proteome</keyword>
<accession>A0A9X0CYX1</accession>
<dbReference type="Gene3D" id="2.60.40.10">
    <property type="entry name" value="Immunoglobulins"/>
    <property type="match status" value="1"/>
</dbReference>
<evidence type="ECO:0000313" key="2">
    <source>
        <dbReference type="EMBL" id="KAJ7378614.1"/>
    </source>
</evidence>
<dbReference type="AlphaFoldDB" id="A0A9X0CYX1"/>
<comment type="caution">
    <text evidence="2">The sequence shown here is derived from an EMBL/GenBank/DDBJ whole genome shotgun (WGS) entry which is preliminary data.</text>
</comment>
<dbReference type="EMBL" id="MU826364">
    <property type="protein sequence ID" value="KAJ7378614.1"/>
    <property type="molecule type" value="Genomic_DNA"/>
</dbReference>
<name>A0A9X0CYX1_9CNID</name>
<sequence length="191" mass="21671">MSAWPLLEILRVILSTYSHLMNNIQETHQYLTHRLNITTANSTSSSSVIQWSSYNGNGTLLAYRVLVKNLGPRVNRKKREISQLEGNFIRNFTVGPNITAVEIGNLSTFFKYCFQILVITKEYGDGRLSDCFYFYTEKDTTVATPLNETAPKISASIRKSLTTIQVKWDPKTITGVKLGTHYRISVGVRTR</sequence>
<evidence type="ECO:0000259" key="1">
    <source>
        <dbReference type="PROSITE" id="PS50853"/>
    </source>
</evidence>
<proteinExistence type="predicted"/>
<dbReference type="InterPro" id="IPR013783">
    <property type="entry name" value="Ig-like_fold"/>
</dbReference>